<evidence type="ECO:0000256" key="2">
    <source>
        <dbReference type="ARBA" id="ARBA00022676"/>
    </source>
</evidence>
<keyword evidence="18" id="KW-0132">Cell division</keyword>
<dbReference type="Proteomes" id="UP000460257">
    <property type="component" value="Unassembled WGS sequence"/>
</dbReference>
<keyword evidence="2" id="KW-0328">Glycosyltransferase</keyword>
<dbReference type="GO" id="GO:0032153">
    <property type="term" value="C:cell division site"/>
    <property type="evidence" value="ECO:0007669"/>
    <property type="project" value="TreeGrafter"/>
</dbReference>
<evidence type="ECO:0000256" key="5">
    <source>
        <dbReference type="ARBA" id="ARBA00022960"/>
    </source>
</evidence>
<dbReference type="GO" id="GO:0008360">
    <property type="term" value="P:regulation of cell shape"/>
    <property type="evidence" value="ECO:0007669"/>
    <property type="project" value="UniProtKB-KW"/>
</dbReference>
<keyword evidence="3" id="KW-0808">Transferase</keyword>
<protein>
    <recommendedName>
        <fullName evidence="12">Probable peptidoglycan glycosyltransferase FtsW</fullName>
        <ecNumber evidence="14">2.4.99.28</ecNumber>
    </recommendedName>
    <alternativeName>
        <fullName evidence="13">Cell division protein FtsW</fullName>
    </alternativeName>
    <alternativeName>
        <fullName evidence="10">Cell wall polymerase</fullName>
    </alternativeName>
    <alternativeName>
        <fullName evidence="9">Peptidoglycan polymerase</fullName>
    </alternativeName>
</protein>
<evidence type="ECO:0000256" key="17">
    <source>
        <dbReference type="SAM" id="Phobius"/>
    </source>
</evidence>
<dbReference type="EC" id="2.4.99.28" evidence="14"/>
<evidence type="ECO:0000313" key="19">
    <source>
        <dbReference type="Proteomes" id="UP000460257"/>
    </source>
</evidence>
<evidence type="ECO:0000313" key="18">
    <source>
        <dbReference type="EMBL" id="MQN00792.1"/>
    </source>
</evidence>
<evidence type="ECO:0000256" key="15">
    <source>
        <dbReference type="ARBA" id="ARBA00049902"/>
    </source>
</evidence>
<comment type="catalytic activity">
    <reaction evidence="15">
        <text>[GlcNAc-(1-&gt;4)-Mur2Ac(oyl-L-Ala-gamma-D-Glu-L-Lys-D-Ala-D-Ala)](n)-di-trans,octa-cis-undecaprenyl diphosphate + beta-D-GlcNAc-(1-&gt;4)-Mur2Ac(oyl-L-Ala-gamma-D-Glu-L-Lys-D-Ala-D-Ala)-di-trans,octa-cis-undecaprenyl diphosphate = [GlcNAc-(1-&gt;4)-Mur2Ac(oyl-L-Ala-gamma-D-Glu-L-Lys-D-Ala-D-Ala)](n+1)-di-trans,octa-cis-undecaprenyl diphosphate + di-trans,octa-cis-undecaprenyl diphosphate + H(+)</text>
        <dbReference type="Rhea" id="RHEA:23708"/>
        <dbReference type="Rhea" id="RHEA-COMP:9602"/>
        <dbReference type="Rhea" id="RHEA-COMP:9603"/>
        <dbReference type="ChEBI" id="CHEBI:15378"/>
        <dbReference type="ChEBI" id="CHEBI:58405"/>
        <dbReference type="ChEBI" id="CHEBI:60033"/>
        <dbReference type="ChEBI" id="CHEBI:78435"/>
        <dbReference type="EC" id="2.4.99.28"/>
    </reaction>
</comment>
<evidence type="ECO:0000256" key="13">
    <source>
        <dbReference type="ARBA" id="ARBA00041418"/>
    </source>
</evidence>
<evidence type="ECO:0000256" key="1">
    <source>
        <dbReference type="ARBA" id="ARBA00004141"/>
    </source>
</evidence>
<dbReference type="GO" id="GO:0005886">
    <property type="term" value="C:plasma membrane"/>
    <property type="evidence" value="ECO:0007669"/>
    <property type="project" value="TreeGrafter"/>
</dbReference>
<feature type="transmembrane region" description="Helical" evidence="17">
    <location>
        <begin position="349"/>
        <end position="370"/>
    </location>
</feature>
<dbReference type="Pfam" id="PF01098">
    <property type="entry name" value="FTSW_RODA_SPOVE"/>
    <property type="match status" value="1"/>
</dbReference>
<evidence type="ECO:0000256" key="11">
    <source>
        <dbReference type="ARBA" id="ARBA00038053"/>
    </source>
</evidence>
<sequence>MSRRTGAKIAKFKDYSHAKYFDYILLGVVVLLVLFGLMMLYSSSAFTASTRLGDPAFYLKRQAVFVLIGAVLCAGIAFIPYNIYKAGANVIYALTFLLNIAVLFVGRSSNGSTRWIRIGFFSFQPSELMKIALIISMAAVITHNRNHFGSFKFDLKCLILIAFSIVPVLSSNLSTAIIIAGIGFIMLFIASKRKARLAVVAGIGMTAVIVATVFGEGYRSDRIKYWLHPEQATSGKGFQVLQGLYAIGSGGFFGKGLGASDTKLGNLPESQNDMIFSVIVEELGTFGAICLILMYVVLLWRIYLIAVNAKDMFGSFLVIGVFVHLSLQMVLNMLVVTKTIPNTGVTLPFISYGGSSMIGILMEIGIVLSVSRQISLENLSLDEEA</sequence>
<dbReference type="GO" id="GO:0015648">
    <property type="term" value="F:lipid-linked peptidoglycan transporter activity"/>
    <property type="evidence" value="ECO:0007669"/>
    <property type="project" value="TreeGrafter"/>
</dbReference>
<comment type="function">
    <text evidence="16">Peptidoglycan polymerase that is essential for cell division.</text>
</comment>
<keyword evidence="5" id="KW-0133">Cell shape</keyword>
<evidence type="ECO:0000256" key="3">
    <source>
        <dbReference type="ARBA" id="ARBA00022679"/>
    </source>
</evidence>
<evidence type="ECO:0000256" key="14">
    <source>
        <dbReference type="ARBA" id="ARBA00044770"/>
    </source>
</evidence>
<keyword evidence="18" id="KW-0131">Cell cycle</keyword>
<reference evidence="18" key="1">
    <citation type="journal article" date="2020" name="Appl. Environ. Microbiol.">
        <title>Medium-Chain Fatty Acid Synthesis by 'Candidatus Weimeria bifida' gen. nov., sp. nov., and 'Candidatus Pseudoramibacter fermentans' sp. nov.</title>
        <authorList>
            <person name="Scarborough M.J."/>
            <person name="Myers K.S."/>
            <person name="Donohue T.J."/>
            <person name="Noguera D.R."/>
        </authorList>
    </citation>
    <scope>NUCLEOTIDE SEQUENCE</scope>
    <source>
        <strain evidence="18">LCO1.1</strain>
    </source>
</reference>
<dbReference type="InterPro" id="IPR001182">
    <property type="entry name" value="FtsW/RodA"/>
</dbReference>
<keyword evidence="7 17" id="KW-1133">Transmembrane helix</keyword>
<dbReference type="GO" id="GO:0051301">
    <property type="term" value="P:cell division"/>
    <property type="evidence" value="ECO:0007669"/>
    <property type="project" value="UniProtKB-KW"/>
</dbReference>
<dbReference type="AlphaFoldDB" id="A0A6N7IYF2"/>
<keyword evidence="6" id="KW-0573">Peptidoglycan synthesis</keyword>
<feature type="transmembrane region" description="Helical" evidence="17">
    <location>
        <begin position="63"/>
        <end position="84"/>
    </location>
</feature>
<keyword evidence="4 17" id="KW-0812">Transmembrane</keyword>
<evidence type="ECO:0000256" key="7">
    <source>
        <dbReference type="ARBA" id="ARBA00022989"/>
    </source>
</evidence>
<evidence type="ECO:0000256" key="16">
    <source>
        <dbReference type="ARBA" id="ARBA00049966"/>
    </source>
</evidence>
<feature type="transmembrane region" description="Helical" evidence="17">
    <location>
        <begin position="161"/>
        <end position="190"/>
    </location>
</feature>
<dbReference type="PANTHER" id="PTHR30474:SF2">
    <property type="entry name" value="PEPTIDOGLYCAN GLYCOSYLTRANSFERASE FTSW-RELATED"/>
    <property type="match status" value="1"/>
</dbReference>
<evidence type="ECO:0000256" key="6">
    <source>
        <dbReference type="ARBA" id="ARBA00022984"/>
    </source>
</evidence>
<evidence type="ECO:0000256" key="10">
    <source>
        <dbReference type="ARBA" id="ARBA00033270"/>
    </source>
</evidence>
<dbReference type="GO" id="GO:0008955">
    <property type="term" value="F:peptidoglycan glycosyltransferase activity"/>
    <property type="evidence" value="ECO:0007669"/>
    <property type="project" value="UniProtKB-EC"/>
</dbReference>
<name>A0A6N7IYF2_9FIRM</name>
<gene>
    <name evidence="18" type="ORF">FRC54_02200</name>
</gene>
<evidence type="ECO:0000256" key="9">
    <source>
        <dbReference type="ARBA" id="ARBA00032370"/>
    </source>
</evidence>
<dbReference type="EMBL" id="VOGC01000002">
    <property type="protein sequence ID" value="MQN00792.1"/>
    <property type="molecule type" value="Genomic_DNA"/>
</dbReference>
<comment type="similarity">
    <text evidence="11">Belongs to the SEDS family. FtsW subfamily.</text>
</comment>
<evidence type="ECO:0000256" key="4">
    <source>
        <dbReference type="ARBA" id="ARBA00022692"/>
    </source>
</evidence>
<comment type="caution">
    <text evidence="18">The sequence shown here is derived from an EMBL/GenBank/DDBJ whole genome shotgun (WGS) entry which is preliminary data.</text>
</comment>
<comment type="subcellular location">
    <subcellularLocation>
        <location evidence="1">Membrane</location>
        <topology evidence="1">Multi-pass membrane protein</topology>
    </subcellularLocation>
</comment>
<dbReference type="GO" id="GO:0009252">
    <property type="term" value="P:peptidoglycan biosynthetic process"/>
    <property type="evidence" value="ECO:0007669"/>
    <property type="project" value="UniProtKB-KW"/>
</dbReference>
<feature type="transmembrane region" description="Helical" evidence="17">
    <location>
        <begin position="197"/>
        <end position="215"/>
    </location>
</feature>
<accession>A0A6N7IYF2</accession>
<feature type="transmembrane region" description="Helical" evidence="17">
    <location>
        <begin position="90"/>
        <end position="106"/>
    </location>
</feature>
<proteinExistence type="inferred from homology"/>
<feature type="transmembrane region" description="Helical" evidence="17">
    <location>
        <begin position="283"/>
        <end position="304"/>
    </location>
</feature>
<organism evidence="18 19">
    <name type="scientific">Candidatus Weimeria bifida</name>
    <dbReference type="NCBI Taxonomy" id="2599074"/>
    <lineage>
        <taxon>Bacteria</taxon>
        <taxon>Bacillati</taxon>
        <taxon>Bacillota</taxon>
        <taxon>Clostridia</taxon>
        <taxon>Lachnospirales</taxon>
        <taxon>Lachnospiraceae</taxon>
        <taxon>Candidatus Weimeria</taxon>
    </lineage>
</organism>
<keyword evidence="19" id="KW-1185">Reference proteome</keyword>
<feature type="transmembrane region" description="Helical" evidence="17">
    <location>
        <begin position="20"/>
        <end position="42"/>
    </location>
</feature>
<feature type="transmembrane region" description="Helical" evidence="17">
    <location>
        <begin position="316"/>
        <end position="337"/>
    </location>
</feature>
<evidence type="ECO:0000256" key="12">
    <source>
        <dbReference type="ARBA" id="ARBA00041185"/>
    </source>
</evidence>
<dbReference type="PANTHER" id="PTHR30474">
    <property type="entry name" value="CELL CYCLE PROTEIN"/>
    <property type="match status" value="1"/>
</dbReference>
<keyword evidence="8 17" id="KW-0472">Membrane</keyword>
<evidence type="ECO:0000256" key="8">
    <source>
        <dbReference type="ARBA" id="ARBA00023136"/>
    </source>
</evidence>